<keyword evidence="10" id="KW-1185">Reference proteome</keyword>
<dbReference type="CDD" id="cd01668">
    <property type="entry name" value="TGS_RSH"/>
    <property type="match status" value="1"/>
</dbReference>
<dbReference type="SUPFAM" id="SSF55021">
    <property type="entry name" value="ACT-like"/>
    <property type="match status" value="1"/>
</dbReference>
<dbReference type="GO" id="GO:0008728">
    <property type="term" value="F:GTP diphosphokinase activity"/>
    <property type="evidence" value="ECO:0007669"/>
    <property type="project" value="UniProtKB-EC"/>
</dbReference>
<dbReference type="InterPro" id="IPR043519">
    <property type="entry name" value="NT_sf"/>
</dbReference>
<dbReference type="Proteomes" id="UP001239019">
    <property type="component" value="Unassembled WGS sequence"/>
</dbReference>
<keyword evidence="9" id="KW-0808">Transferase</keyword>
<dbReference type="SUPFAM" id="SSF81301">
    <property type="entry name" value="Nucleotidyltransferase"/>
    <property type="match status" value="1"/>
</dbReference>
<evidence type="ECO:0000256" key="2">
    <source>
        <dbReference type="ARBA" id="ARBA00024329"/>
    </source>
</evidence>
<evidence type="ECO:0000259" key="8">
    <source>
        <dbReference type="PROSITE" id="PS51880"/>
    </source>
</evidence>
<dbReference type="InterPro" id="IPR002912">
    <property type="entry name" value="ACT_dom"/>
</dbReference>
<dbReference type="CDD" id="cd00077">
    <property type="entry name" value="HDc"/>
    <property type="match status" value="1"/>
</dbReference>
<dbReference type="InterPro" id="IPR012675">
    <property type="entry name" value="Beta-grasp_dom_sf"/>
</dbReference>
<evidence type="ECO:0000256" key="5">
    <source>
        <dbReference type="RuleBase" id="RU003847"/>
    </source>
</evidence>
<dbReference type="InterPro" id="IPR003607">
    <property type="entry name" value="HD/PDEase_dom"/>
</dbReference>
<dbReference type="Gene3D" id="3.10.20.30">
    <property type="match status" value="1"/>
</dbReference>
<comment type="similarity">
    <text evidence="5">Belongs to the relA/spoT family.</text>
</comment>
<dbReference type="NCBIfam" id="TIGR00691">
    <property type="entry name" value="spoT_relA"/>
    <property type="match status" value="1"/>
</dbReference>
<dbReference type="Gene3D" id="3.30.70.260">
    <property type="match status" value="1"/>
</dbReference>
<sequence>MNEPAAKYSWSRRARRAVGIDGLLAQLREYLPDEQVQAVDHAFQFGAHAHEGQRRLTGEPYISHPVAVAGILAELRMDYKTLIAAILHDVIEDTPTAKDDIADRFGEDVAQLVDGVSKLTQIRFRSKAEAQAENFRKMLLAMVEDIRVILVKLADRLHNMRTLGVMPPAKRRRIASETLEIYAPIAGRLGINSIRLELEDLGFKSMHPTRYRVISRHLRKVRGNQRQIFRHINQAFGEALSQEGIDARVESREKHLYSIYRKMLKKRLSLADVLDVYGFRITVDKVDTCYRVLGIVHGVYKPVPGRFKDYVAIPKANGYQSLHTTLFGPHGVPIEVQIRTHDMNRIAESGIAAHWIYKDSEKEGRGSTAREGSGPEEIRAREWLKGVLEMQKGSGSSMEFLENVKVDLFPDEVYVFTPDGDIRRLPRGATAVDFAYAVHTGVGNACVAAKINRRLAPLRTRLVNGQTVEIITADNARPNPAWLNFVVTAKARAAIRHYLKNLHQEDAVEMGRRLLERSLAEMELKLRKIPSARIDALLEEFQLDSREDLFEQIGLGKRMAPIVARRLAPELEGDESGIGSSTPLTISGTEGMVVNLARCCYPIPGDPIVGYLSQGRGIVVHREDCSNLHEYSDEPDKWIDIQWEKDLSRDFSVAVKVDVENKRGVLASVAATMSEEGSNIEHVNVQERDGDYTTLHFVFNVQNRRHLADIMRSIRSMPEVLKIVRTHS</sequence>
<dbReference type="Pfam" id="PF13328">
    <property type="entry name" value="HD_4"/>
    <property type="match status" value="1"/>
</dbReference>
<dbReference type="InterPro" id="IPR045600">
    <property type="entry name" value="RelA/SpoT_AH_RIS"/>
</dbReference>
<evidence type="ECO:0000256" key="1">
    <source>
        <dbReference type="ARBA" id="ARBA00022801"/>
    </source>
</evidence>
<evidence type="ECO:0000256" key="3">
    <source>
        <dbReference type="ARBA" id="ARBA00024387"/>
    </source>
</evidence>
<dbReference type="Pfam" id="PF02824">
    <property type="entry name" value="TGS"/>
    <property type="match status" value="1"/>
</dbReference>
<gene>
    <name evidence="9" type="primary">spoT</name>
    <name evidence="9" type="ORF">RBH19_09900</name>
</gene>
<dbReference type="GO" id="GO:0008893">
    <property type="term" value="F:guanosine-3',5'-bis(diphosphate) 3'-diphosphatase activity"/>
    <property type="evidence" value="ECO:0007669"/>
    <property type="project" value="UniProtKB-EC"/>
</dbReference>
<dbReference type="CDD" id="cd05399">
    <property type="entry name" value="NT_Rel-Spo_like"/>
    <property type="match status" value="1"/>
</dbReference>
<reference evidence="9 10" key="1">
    <citation type="submission" date="2023-08" db="EMBL/GenBank/DDBJ databases">
        <title>Whole-genome sequencing of halo(alkali)philic microorganisms from hypersaline lakes.</title>
        <authorList>
            <person name="Sorokin D.Y."/>
            <person name="Abbas B."/>
            <person name="Merkel A.Y."/>
        </authorList>
    </citation>
    <scope>NUCLEOTIDE SEQUENCE [LARGE SCALE GENOMIC DNA]</scope>
    <source>
        <strain evidence="9 10">AB-CW4</strain>
    </source>
</reference>
<dbReference type="SUPFAM" id="SSF81271">
    <property type="entry name" value="TGS-like"/>
    <property type="match status" value="1"/>
</dbReference>
<dbReference type="Pfam" id="PF19296">
    <property type="entry name" value="RelA_AH_RIS"/>
    <property type="match status" value="2"/>
</dbReference>
<feature type="domain" description="ACT" evidence="6">
    <location>
        <begin position="654"/>
        <end position="728"/>
    </location>
</feature>
<comment type="pathway">
    <text evidence="2">Purine metabolism; ppGpp biosynthesis; ppGpp from GDP: step 1/1.</text>
</comment>
<dbReference type="SMART" id="SM00954">
    <property type="entry name" value="RelA_SpoT"/>
    <property type="match status" value="1"/>
</dbReference>
<dbReference type="Gene3D" id="3.30.460.10">
    <property type="entry name" value="Beta Polymerase, domain 2"/>
    <property type="match status" value="1"/>
</dbReference>
<dbReference type="Gene3D" id="1.10.3210.10">
    <property type="entry name" value="Hypothetical protein af1432"/>
    <property type="match status" value="1"/>
</dbReference>
<feature type="domain" description="HD" evidence="7">
    <location>
        <begin position="61"/>
        <end position="160"/>
    </location>
</feature>
<comment type="catalytic activity">
    <reaction evidence="4">
        <text>guanosine 3',5'-bis(diphosphate) + H2O = GDP + diphosphate + H(+)</text>
        <dbReference type="Rhea" id="RHEA:14253"/>
        <dbReference type="ChEBI" id="CHEBI:15377"/>
        <dbReference type="ChEBI" id="CHEBI:15378"/>
        <dbReference type="ChEBI" id="CHEBI:33019"/>
        <dbReference type="ChEBI" id="CHEBI:58189"/>
        <dbReference type="ChEBI" id="CHEBI:77828"/>
        <dbReference type="EC" id="3.1.7.2"/>
    </reaction>
</comment>
<dbReference type="PROSITE" id="PS51880">
    <property type="entry name" value="TGS"/>
    <property type="match status" value="1"/>
</dbReference>
<comment type="caution">
    <text evidence="9">The sequence shown here is derived from an EMBL/GenBank/DDBJ whole genome shotgun (WGS) entry which is preliminary data.</text>
</comment>
<dbReference type="InterPro" id="IPR045865">
    <property type="entry name" value="ACT-like_dom_sf"/>
</dbReference>
<dbReference type="InterPro" id="IPR004811">
    <property type="entry name" value="RelA/Spo_fam"/>
</dbReference>
<organism evidence="9 10">
    <name type="scientific">Natronospira bacteriovora</name>
    <dbReference type="NCBI Taxonomy" id="3069753"/>
    <lineage>
        <taxon>Bacteria</taxon>
        <taxon>Pseudomonadati</taxon>
        <taxon>Pseudomonadota</taxon>
        <taxon>Gammaproteobacteria</taxon>
        <taxon>Natronospirales</taxon>
        <taxon>Natronospiraceae</taxon>
        <taxon>Natronospira</taxon>
    </lineage>
</organism>
<dbReference type="InterPro" id="IPR033655">
    <property type="entry name" value="TGS_RelA/SpoT"/>
</dbReference>
<dbReference type="PANTHER" id="PTHR21262">
    <property type="entry name" value="GUANOSINE-3',5'-BIS DIPHOSPHATE 3'-PYROPHOSPHOHYDROLASE"/>
    <property type="match status" value="1"/>
</dbReference>
<accession>A0ABU0W829</accession>
<evidence type="ECO:0000256" key="4">
    <source>
        <dbReference type="ARBA" id="ARBA00047968"/>
    </source>
</evidence>
<protein>
    <recommendedName>
        <fullName evidence="3">guanosine-3',5'-bis(diphosphate) 3'-diphosphatase</fullName>
        <ecNumber evidence="3">3.1.7.2</ecNumber>
    </recommendedName>
</protein>
<dbReference type="CDD" id="cd04876">
    <property type="entry name" value="ACT_RelA-SpoT"/>
    <property type="match status" value="1"/>
</dbReference>
<dbReference type="PANTHER" id="PTHR21262:SF36">
    <property type="entry name" value="BIFUNCTIONAL (P)PPGPP SYNTHASE_HYDROLASE SPOT"/>
    <property type="match status" value="1"/>
</dbReference>
<dbReference type="InterPro" id="IPR006674">
    <property type="entry name" value="HD_domain"/>
</dbReference>
<feature type="domain" description="TGS" evidence="8">
    <location>
        <begin position="411"/>
        <end position="472"/>
    </location>
</feature>
<dbReference type="InterPro" id="IPR007685">
    <property type="entry name" value="RelA_SpoT"/>
</dbReference>
<evidence type="ECO:0000313" key="10">
    <source>
        <dbReference type="Proteomes" id="UP001239019"/>
    </source>
</evidence>
<dbReference type="EMBL" id="JAVDDT010000006">
    <property type="protein sequence ID" value="MDQ2070190.1"/>
    <property type="molecule type" value="Genomic_DNA"/>
</dbReference>
<dbReference type="SUPFAM" id="SSF109604">
    <property type="entry name" value="HD-domain/PDEase-like"/>
    <property type="match status" value="1"/>
</dbReference>
<evidence type="ECO:0000259" key="7">
    <source>
        <dbReference type="PROSITE" id="PS51831"/>
    </source>
</evidence>
<dbReference type="Pfam" id="PF04607">
    <property type="entry name" value="RelA_SpoT"/>
    <property type="match status" value="1"/>
</dbReference>
<dbReference type="PROSITE" id="PS51671">
    <property type="entry name" value="ACT"/>
    <property type="match status" value="1"/>
</dbReference>
<evidence type="ECO:0000313" key="9">
    <source>
        <dbReference type="EMBL" id="MDQ2070190.1"/>
    </source>
</evidence>
<comment type="function">
    <text evidence="5">In eubacteria ppGpp (guanosine 3'-diphosphate 5'-diphosphate) is a mediator of the stringent response that coordinates a variety of cellular activities in response to changes in nutritional abundance.</text>
</comment>
<proteinExistence type="inferred from homology"/>
<keyword evidence="1 9" id="KW-0378">Hydrolase</keyword>
<dbReference type="SMART" id="SM00471">
    <property type="entry name" value="HDc"/>
    <property type="match status" value="1"/>
</dbReference>
<evidence type="ECO:0000259" key="6">
    <source>
        <dbReference type="PROSITE" id="PS51671"/>
    </source>
</evidence>
<name>A0ABU0W829_9GAMM</name>
<dbReference type="PROSITE" id="PS51831">
    <property type="entry name" value="HD"/>
    <property type="match status" value="1"/>
</dbReference>
<dbReference type="InterPro" id="IPR004095">
    <property type="entry name" value="TGS"/>
</dbReference>
<dbReference type="InterPro" id="IPR012676">
    <property type="entry name" value="TGS-like"/>
</dbReference>
<dbReference type="Pfam" id="PF13291">
    <property type="entry name" value="ACT_4"/>
    <property type="match status" value="1"/>
</dbReference>
<dbReference type="NCBIfam" id="NF008303">
    <property type="entry name" value="PRK11092.1"/>
    <property type="match status" value="1"/>
</dbReference>
<dbReference type="RefSeq" id="WP_306728685.1">
    <property type="nucleotide sequence ID" value="NZ_JAVDDT010000006.1"/>
</dbReference>
<dbReference type="EC" id="3.1.7.2" evidence="3"/>